<evidence type="ECO:0000256" key="9">
    <source>
        <dbReference type="ARBA" id="ARBA00023170"/>
    </source>
</evidence>
<feature type="signal peptide" evidence="14">
    <location>
        <begin position="1"/>
        <end position="23"/>
    </location>
</feature>
<evidence type="ECO:0000256" key="7">
    <source>
        <dbReference type="ARBA" id="ARBA00023136"/>
    </source>
</evidence>
<dbReference type="Gene3D" id="1.20.58.390">
    <property type="entry name" value="Neurotransmitter-gated ion-channel transmembrane domain"/>
    <property type="match status" value="1"/>
</dbReference>
<dbReference type="AlphaFoldDB" id="A0A8K0AIB0"/>
<dbReference type="InterPro" id="IPR006029">
    <property type="entry name" value="Neurotrans-gated_channel_TM"/>
</dbReference>
<evidence type="ECO:0000256" key="12">
    <source>
        <dbReference type="ARBA" id="ARBA00023303"/>
    </source>
</evidence>
<organism evidence="18 19">
    <name type="scientific">Branchiostoma lanceolatum</name>
    <name type="common">Common lancelet</name>
    <name type="synonym">Amphioxus lanceolatum</name>
    <dbReference type="NCBI Taxonomy" id="7740"/>
    <lineage>
        <taxon>Eukaryota</taxon>
        <taxon>Metazoa</taxon>
        <taxon>Chordata</taxon>
        <taxon>Cephalochordata</taxon>
        <taxon>Leptocardii</taxon>
        <taxon>Amphioxiformes</taxon>
        <taxon>Branchiostomatidae</taxon>
        <taxon>Branchiostoma</taxon>
    </lineage>
</organism>
<evidence type="ECO:0000256" key="2">
    <source>
        <dbReference type="ARBA" id="ARBA00022475"/>
    </source>
</evidence>
<keyword evidence="14" id="KW-0732">Signal</keyword>
<proteinExistence type="inferred from homology"/>
<sequence>MELWKVFLWSLGVQCWWLTGCLASRGNDTRLYHHLFNHYKKALRPVQGPEDMLMVEIGVTLTHIIDMNEKHQTLTANIWMTMAWNDSHLTWSPEEFGGFTALTLPASEIWKPDIVLYQNVDPYFNGWSTDDTYIKVSSTGYILWEMPTVTMSSCHLDVSNFPFDTQTCVLKFGPWIHSGKELDMRSMADEGSLESFIDHPEWEVGSFKAKRHMIWYGEDFNIGTPYADVTFKLVLKRKSTFYVFNLLLPCLLLTFVMTATFFLPSNCGEKLSFGVSLLLSMVVFQLVLTDVLPESDNLPWIGRFVIITMILMAVSLGMSVFVMYSCDSSMGARTIPGWSRKVFLKYVATLLLMGDLSKQGAAESADNPGEYSPPDLTTLNSVDKNKHNDNTTNSSDKTTLALYHMVNNLQSVQQNLSGLLVHARRMEKNRALEREWRSLAKVLDRICMLLYLVTATSCLIAFATEA</sequence>
<feature type="region of interest" description="Disordered" evidence="15">
    <location>
        <begin position="363"/>
        <end position="395"/>
    </location>
</feature>
<feature type="transmembrane region" description="Helical" evidence="14">
    <location>
        <begin position="241"/>
        <end position="264"/>
    </location>
</feature>
<comment type="subcellular location">
    <subcellularLocation>
        <location evidence="13">Synaptic cell membrane</location>
        <topology evidence="13">Multi-pass membrane protein</topology>
    </subcellularLocation>
</comment>
<reference evidence="18" key="1">
    <citation type="submission" date="2022-01" db="EMBL/GenBank/DDBJ databases">
        <authorList>
            <person name="Braso-Vives M."/>
        </authorList>
    </citation>
    <scope>NUCLEOTIDE SEQUENCE</scope>
</reference>
<evidence type="ECO:0000256" key="1">
    <source>
        <dbReference type="ARBA" id="ARBA00022448"/>
    </source>
</evidence>
<dbReference type="InterPro" id="IPR006202">
    <property type="entry name" value="Neur_chan_lig-bd"/>
</dbReference>
<protein>
    <submittedName>
        <fullName evidence="18">CHRNA9 protein</fullName>
    </submittedName>
</protein>
<gene>
    <name evidence="18" type="primary">CHRNA9</name>
    <name evidence="18" type="ORF">BLAG_LOCUS24693</name>
</gene>
<keyword evidence="1 14" id="KW-0813">Transport</keyword>
<keyword evidence="2" id="KW-1003">Cell membrane</keyword>
<feature type="transmembrane region" description="Helical" evidence="14">
    <location>
        <begin position="442"/>
        <end position="463"/>
    </location>
</feature>
<dbReference type="FunFam" id="1.20.58.390:FF:000043">
    <property type="entry name" value="AcetylCholine Receptor"/>
    <property type="match status" value="1"/>
</dbReference>
<evidence type="ECO:0000256" key="6">
    <source>
        <dbReference type="ARBA" id="ARBA00023065"/>
    </source>
</evidence>
<name>A0A8K0AIB0_BRALA</name>
<evidence type="ECO:0000259" key="17">
    <source>
        <dbReference type="Pfam" id="PF02932"/>
    </source>
</evidence>
<dbReference type="EMBL" id="OV696694">
    <property type="protein sequence ID" value="CAH1273322.1"/>
    <property type="molecule type" value="Genomic_DNA"/>
</dbReference>
<dbReference type="PRINTS" id="PR00252">
    <property type="entry name" value="NRIONCHANNEL"/>
</dbReference>
<dbReference type="SUPFAM" id="SSF90112">
    <property type="entry name" value="Neurotransmitter-gated ion-channel transmembrane pore"/>
    <property type="match status" value="1"/>
</dbReference>
<evidence type="ECO:0000313" key="19">
    <source>
        <dbReference type="Proteomes" id="UP000838412"/>
    </source>
</evidence>
<evidence type="ECO:0000259" key="16">
    <source>
        <dbReference type="Pfam" id="PF02931"/>
    </source>
</evidence>
<dbReference type="Pfam" id="PF02932">
    <property type="entry name" value="Neur_chan_memb"/>
    <property type="match status" value="1"/>
</dbReference>
<dbReference type="InterPro" id="IPR036734">
    <property type="entry name" value="Neur_chan_lig-bd_sf"/>
</dbReference>
<evidence type="ECO:0000256" key="14">
    <source>
        <dbReference type="RuleBase" id="RU000687"/>
    </source>
</evidence>
<keyword evidence="8" id="KW-1015">Disulfide bond</keyword>
<evidence type="ECO:0000256" key="8">
    <source>
        <dbReference type="ARBA" id="ARBA00023157"/>
    </source>
</evidence>
<dbReference type="CDD" id="cd19051">
    <property type="entry name" value="LGIC_TM_cation"/>
    <property type="match status" value="1"/>
</dbReference>
<dbReference type="InterPro" id="IPR002394">
    <property type="entry name" value="Nicotinic_acetylcholine_rcpt"/>
</dbReference>
<evidence type="ECO:0000313" key="18">
    <source>
        <dbReference type="EMBL" id="CAH1273322.1"/>
    </source>
</evidence>
<dbReference type="Proteomes" id="UP000838412">
    <property type="component" value="Chromosome 9"/>
</dbReference>
<keyword evidence="9" id="KW-0675">Receptor</keyword>
<feature type="transmembrane region" description="Helical" evidence="14">
    <location>
        <begin position="271"/>
        <end position="288"/>
    </location>
</feature>
<feature type="domain" description="Neurotransmitter-gated ion-channel ligand-binding" evidence="16">
    <location>
        <begin position="29"/>
        <end position="238"/>
    </location>
</feature>
<feature type="chain" id="PRO_5035489847" evidence="14">
    <location>
        <begin position="24"/>
        <end position="466"/>
    </location>
</feature>
<keyword evidence="19" id="KW-1185">Reference proteome</keyword>
<dbReference type="InterPro" id="IPR006201">
    <property type="entry name" value="Neur_channel"/>
</dbReference>
<comment type="similarity">
    <text evidence="14">Belongs to the ligand-gated ion channel (TC 1.A.9) family.</text>
</comment>
<dbReference type="PANTHER" id="PTHR18945">
    <property type="entry name" value="NEUROTRANSMITTER GATED ION CHANNEL"/>
    <property type="match status" value="1"/>
</dbReference>
<dbReference type="CDD" id="cd18997">
    <property type="entry name" value="LGIC_ECD_nAChR"/>
    <property type="match status" value="1"/>
</dbReference>
<evidence type="ECO:0000256" key="3">
    <source>
        <dbReference type="ARBA" id="ARBA00022692"/>
    </source>
</evidence>
<feature type="domain" description="Neurotransmitter-gated ion-channel transmembrane" evidence="17">
    <location>
        <begin position="246"/>
        <end position="454"/>
    </location>
</feature>
<evidence type="ECO:0000256" key="5">
    <source>
        <dbReference type="ARBA" id="ARBA00023018"/>
    </source>
</evidence>
<dbReference type="PRINTS" id="PR00254">
    <property type="entry name" value="NICOTINICR"/>
</dbReference>
<dbReference type="InterPro" id="IPR018000">
    <property type="entry name" value="Neurotransmitter_ion_chnl_CS"/>
</dbReference>
<dbReference type="GO" id="GO:0022848">
    <property type="term" value="F:acetylcholine-gated monoatomic cation-selective channel activity"/>
    <property type="evidence" value="ECO:0007669"/>
    <property type="project" value="InterPro"/>
</dbReference>
<evidence type="ECO:0000256" key="13">
    <source>
        <dbReference type="ARBA" id="ARBA00034099"/>
    </source>
</evidence>
<dbReference type="InterPro" id="IPR036719">
    <property type="entry name" value="Neuro-gated_channel_TM_sf"/>
</dbReference>
<keyword evidence="12 14" id="KW-0407">Ion channel</keyword>
<keyword evidence="10" id="KW-0325">Glycoprotein</keyword>
<dbReference type="SUPFAM" id="SSF63712">
    <property type="entry name" value="Nicotinic receptor ligand binding domain-like"/>
    <property type="match status" value="1"/>
</dbReference>
<keyword evidence="5" id="KW-0770">Synapse</keyword>
<dbReference type="PROSITE" id="PS00236">
    <property type="entry name" value="NEUROTR_ION_CHANNEL"/>
    <property type="match status" value="1"/>
</dbReference>
<evidence type="ECO:0000256" key="10">
    <source>
        <dbReference type="ARBA" id="ARBA00023180"/>
    </source>
</evidence>
<dbReference type="OrthoDB" id="10005614at2759"/>
<keyword evidence="6 14" id="KW-0406">Ion transport</keyword>
<evidence type="ECO:0000256" key="4">
    <source>
        <dbReference type="ARBA" id="ARBA00022989"/>
    </source>
</evidence>
<feature type="transmembrane region" description="Helical" evidence="14">
    <location>
        <begin position="300"/>
        <end position="324"/>
    </location>
</feature>
<dbReference type="Pfam" id="PF02931">
    <property type="entry name" value="Neur_chan_LBD"/>
    <property type="match status" value="1"/>
</dbReference>
<dbReference type="FunFam" id="2.70.170.10:FF:000030">
    <property type="entry name" value="AcetylCholine Receptor"/>
    <property type="match status" value="1"/>
</dbReference>
<evidence type="ECO:0000256" key="15">
    <source>
        <dbReference type="SAM" id="MobiDB-lite"/>
    </source>
</evidence>
<keyword evidence="11" id="KW-1071">Ligand-gated ion channel</keyword>
<keyword evidence="4 14" id="KW-1133">Transmembrane helix</keyword>
<keyword evidence="3 14" id="KW-0812">Transmembrane</keyword>
<dbReference type="InterPro" id="IPR038050">
    <property type="entry name" value="Neuro_actylchol_rec"/>
</dbReference>
<dbReference type="Gene3D" id="2.70.170.10">
    <property type="entry name" value="Neurotransmitter-gated ion-channel ligand-binding domain"/>
    <property type="match status" value="1"/>
</dbReference>
<keyword evidence="7 14" id="KW-0472">Membrane</keyword>
<accession>A0A8K0AIB0</accession>
<evidence type="ECO:0000256" key="11">
    <source>
        <dbReference type="ARBA" id="ARBA00023286"/>
    </source>
</evidence>
<dbReference type="GO" id="GO:0004888">
    <property type="term" value="F:transmembrane signaling receptor activity"/>
    <property type="evidence" value="ECO:0007669"/>
    <property type="project" value="InterPro"/>
</dbReference>
<dbReference type="GO" id="GO:0045211">
    <property type="term" value="C:postsynaptic membrane"/>
    <property type="evidence" value="ECO:0007669"/>
    <property type="project" value="InterPro"/>
</dbReference>